<dbReference type="AlphaFoldDB" id="A0A1H8QM61"/>
<dbReference type="STRING" id="310780.SAMN05216267_103056"/>
<feature type="region of interest" description="Disordered" evidence="4">
    <location>
        <begin position="181"/>
        <end position="205"/>
    </location>
</feature>
<proteinExistence type="predicted"/>
<dbReference type="PROSITE" id="PS00893">
    <property type="entry name" value="NUDIX_BOX"/>
    <property type="match status" value="1"/>
</dbReference>
<dbReference type="Pfam" id="PF00293">
    <property type="entry name" value="NUDIX"/>
    <property type="match status" value="1"/>
</dbReference>
<dbReference type="PANTHER" id="PTHR43046:SF12">
    <property type="entry name" value="GDP-MANNOSE MANNOSYL HYDROLASE"/>
    <property type="match status" value="1"/>
</dbReference>
<evidence type="ECO:0000256" key="4">
    <source>
        <dbReference type="SAM" id="MobiDB-lite"/>
    </source>
</evidence>
<dbReference type="InterPro" id="IPR000086">
    <property type="entry name" value="NUDIX_hydrolase_dom"/>
</dbReference>
<dbReference type="GO" id="GO:0016787">
    <property type="term" value="F:hydrolase activity"/>
    <property type="evidence" value="ECO:0007669"/>
    <property type="project" value="UniProtKB-KW"/>
</dbReference>
<protein>
    <submittedName>
        <fullName evidence="6">8-oxo-dGTP pyrophosphatase MutT, NUDIX family</fullName>
    </submittedName>
</protein>
<evidence type="ECO:0000256" key="1">
    <source>
        <dbReference type="ARBA" id="ARBA00001946"/>
    </source>
</evidence>
<evidence type="ECO:0000256" key="2">
    <source>
        <dbReference type="ARBA" id="ARBA00022801"/>
    </source>
</evidence>
<dbReference type="EMBL" id="FODD01000030">
    <property type="protein sequence ID" value="SEO54984.1"/>
    <property type="molecule type" value="Genomic_DNA"/>
</dbReference>
<dbReference type="PANTHER" id="PTHR43046">
    <property type="entry name" value="GDP-MANNOSE MANNOSYL HYDROLASE"/>
    <property type="match status" value="1"/>
</dbReference>
<dbReference type="Gene3D" id="3.90.79.10">
    <property type="entry name" value="Nucleoside Triphosphate Pyrophosphohydrolase"/>
    <property type="match status" value="1"/>
</dbReference>
<gene>
    <name evidence="6" type="ORF">SAMN05216267_103056</name>
</gene>
<dbReference type="Proteomes" id="UP000181951">
    <property type="component" value="Unassembled WGS sequence"/>
</dbReference>
<feature type="compositionally biased region" description="Polar residues" evidence="4">
    <location>
        <begin position="186"/>
        <end position="205"/>
    </location>
</feature>
<evidence type="ECO:0000259" key="5">
    <source>
        <dbReference type="PROSITE" id="PS51462"/>
    </source>
</evidence>
<evidence type="ECO:0000256" key="3">
    <source>
        <dbReference type="ARBA" id="ARBA00022842"/>
    </source>
</evidence>
<name>A0A1H8QM61_9ACTN</name>
<dbReference type="InterPro" id="IPR020084">
    <property type="entry name" value="NUDIX_hydrolase_CS"/>
</dbReference>
<keyword evidence="3" id="KW-0460">Magnesium</keyword>
<organism evidence="6 7">
    <name type="scientific">Actinacidiphila rubida</name>
    <dbReference type="NCBI Taxonomy" id="310780"/>
    <lineage>
        <taxon>Bacteria</taxon>
        <taxon>Bacillati</taxon>
        <taxon>Actinomycetota</taxon>
        <taxon>Actinomycetes</taxon>
        <taxon>Kitasatosporales</taxon>
        <taxon>Streptomycetaceae</taxon>
        <taxon>Actinacidiphila</taxon>
    </lineage>
</organism>
<dbReference type="InterPro" id="IPR015797">
    <property type="entry name" value="NUDIX_hydrolase-like_dom_sf"/>
</dbReference>
<sequence>MSSPSSSTTGRLAPGRPLPLTPQQVLQSVPHHTVFACLYLRDEHDHPLLLRPSYGPRHWQVPGGMAEAGEDPLTTARRETAEETGLDLGHGDPRLLIVPYLHPDAAWPLGKIGFFFDGGRLTRHPLDRIRLDPTEHELWALHGLDTWQNLMSPDRFARLHALEHARLSDGPGLAVAGPCPLHPQRPATSRKNAGRTTPNYCSSQPGERCRTKTVSGCGWSPVCPRPRLALGRI</sequence>
<feature type="domain" description="Nudix hydrolase" evidence="5">
    <location>
        <begin position="30"/>
        <end position="166"/>
    </location>
</feature>
<keyword evidence="2" id="KW-0378">Hydrolase</keyword>
<dbReference type="SUPFAM" id="SSF55811">
    <property type="entry name" value="Nudix"/>
    <property type="match status" value="1"/>
</dbReference>
<accession>A0A1H8QM61</accession>
<evidence type="ECO:0000313" key="7">
    <source>
        <dbReference type="Proteomes" id="UP000181951"/>
    </source>
</evidence>
<comment type="cofactor">
    <cofactor evidence="1">
        <name>Mg(2+)</name>
        <dbReference type="ChEBI" id="CHEBI:18420"/>
    </cofactor>
</comment>
<feature type="region of interest" description="Disordered" evidence="4">
    <location>
        <begin position="1"/>
        <end position="22"/>
    </location>
</feature>
<keyword evidence="7" id="KW-1185">Reference proteome</keyword>
<feature type="compositionally biased region" description="Polar residues" evidence="4">
    <location>
        <begin position="1"/>
        <end position="10"/>
    </location>
</feature>
<dbReference type="PROSITE" id="PS51462">
    <property type="entry name" value="NUDIX"/>
    <property type="match status" value="1"/>
</dbReference>
<dbReference type="RefSeq" id="WP_069465593.1">
    <property type="nucleotide sequence ID" value="NZ_FODD01000030.1"/>
</dbReference>
<evidence type="ECO:0000313" key="6">
    <source>
        <dbReference type="EMBL" id="SEO54984.1"/>
    </source>
</evidence>
<reference evidence="6 7" key="1">
    <citation type="submission" date="2016-10" db="EMBL/GenBank/DDBJ databases">
        <authorList>
            <person name="de Groot N.N."/>
        </authorList>
    </citation>
    <scope>NUCLEOTIDE SEQUENCE [LARGE SCALE GENOMIC DNA]</scope>
    <source>
        <strain evidence="6 7">CGMCC 4.2026</strain>
    </source>
</reference>